<dbReference type="RefSeq" id="WP_144255233.1">
    <property type="nucleotide sequence ID" value="NZ_VJZT01000002.1"/>
</dbReference>
<evidence type="ECO:0000313" key="1">
    <source>
        <dbReference type="EMBL" id="TRX42225.1"/>
    </source>
</evidence>
<organism evidence="1 2">
    <name type="scientific">Flavobacterium restrictum</name>
    <dbReference type="NCBI Taxonomy" id="2594428"/>
    <lineage>
        <taxon>Bacteria</taxon>
        <taxon>Pseudomonadati</taxon>
        <taxon>Bacteroidota</taxon>
        <taxon>Flavobacteriia</taxon>
        <taxon>Flavobacteriales</taxon>
        <taxon>Flavobacteriaceae</taxon>
        <taxon>Flavobacterium</taxon>
    </lineage>
</organism>
<dbReference type="OrthoDB" id="1421826at2"/>
<dbReference type="Proteomes" id="UP000316371">
    <property type="component" value="Unassembled WGS sequence"/>
</dbReference>
<dbReference type="EMBL" id="VJZT01000002">
    <property type="protein sequence ID" value="TRX42225.1"/>
    <property type="molecule type" value="Genomic_DNA"/>
</dbReference>
<dbReference type="InterPro" id="IPR018644">
    <property type="entry name" value="DUF2071"/>
</dbReference>
<dbReference type="PANTHER" id="PTHR39186">
    <property type="entry name" value="DUF2071 FAMILY PROTEIN"/>
    <property type="match status" value="1"/>
</dbReference>
<dbReference type="PANTHER" id="PTHR39186:SF1">
    <property type="entry name" value="DUF2071 DOMAIN-CONTAINING PROTEIN"/>
    <property type="match status" value="1"/>
</dbReference>
<name>A0A553EB96_9FLAO</name>
<keyword evidence="2" id="KW-1185">Reference proteome</keyword>
<gene>
    <name evidence="1" type="ORF">FNW21_02895</name>
</gene>
<protein>
    <submittedName>
        <fullName evidence="1">DUF2071 domain-containing protein</fullName>
    </submittedName>
</protein>
<accession>A0A553EB96</accession>
<proteinExistence type="predicted"/>
<evidence type="ECO:0000313" key="2">
    <source>
        <dbReference type="Proteomes" id="UP000316371"/>
    </source>
</evidence>
<dbReference type="Pfam" id="PF09844">
    <property type="entry name" value="DUF2071"/>
    <property type="match status" value="1"/>
</dbReference>
<reference evidence="1 2" key="1">
    <citation type="submission" date="2019-07" db="EMBL/GenBank/DDBJ databases">
        <title>Novel species of Flavobacterium.</title>
        <authorList>
            <person name="Liu Q."/>
            <person name="Xin Y.-H."/>
        </authorList>
    </citation>
    <scope>NUCLEOTIDE SEQUENCE [LARGE SCALE GENOMIC DNA]</scope>
    <source>
        <strain evidence="1 2">LB1R34</strain>
    </source>
</reference>
<comment type="caution">
    <text evidence="1">The sequence shown here is derived from an EMBL/GenBank/DDBJ whole genome shotgun (WGS) entry which is preliminary data.</text>
</comment>
<sequence length="252" mass="29617">MTTFLKANWENIIMANYAIDPEILKPYLPKGVNLDVYDGKAYVSLVGFMFKNTKLFQIPIPFLGTFEEINLRFYVYRKEGGTIKRGVVFINETIPYKIVAWMANKLYKEHYTVVPTKHEIVKSSATTKIKFEWLLHKKWNSIYVEAANESQEMEQNTLEKFIYEHYFGYTKIDDNNTEEYQLQHPSWNVQKVVDYKIDCDFEAMYGKCFSVLNHTKPEAVFIAQGSAVKVAWKRTKLEFTKQENGNENSEFE</sequence>
<dbReference type="AlphaFoldDB" id="A0A553EB96"/>